<reference evidence="3" key="1">
    <citation type="submission" date="2025-08" db="UniProtKB">
        <authorList>
            <consortium name="Ensembl"/>
        </authorList>
    </citation>
    <scope>IDENTIFICATION</scope>
</reference>
<accession>A0A8D0GVA3</accession>
<proteinExistence type="predicted"/>
<dbReference type="GeneTree" id="ENSGT00390000001790"/>
<dbReference type="InterPro" id="IPR032794">
    <property type="entry name" value="LINES_N"/>
</dbReference>
<dbReference type="Ensembl" id="ENSSPUT00000015381.1">
    <property type="protein sequence ID" value="ENSSPUP00000014413.1"/>
    <property type="gene ID" value="ENSSPUG00000011126.1"/>
</dbReference>
<dbReference type="Proteomes" id="UP000694392">
    <property type="component" value="Unplaced"/>
</dbReference>
<dbReference type="PANTHER" id="PTHR16057">
    <property type="entry name" value="WINS1, 2 PROTEIN"/>
    <property type="match status" value="1"/>
</dbReference>
<dbReference type="Pfam" id="PF14694">
    <property type="entry name" value="LINES_N"/>
    <property type="match status" value="1"/>
</dbReference>
<sequence>MLEAAKALLMLYLKFDRLRREAVFPVNSEEEEEETTQTSWTHENGCNPHCIFLFLLQNLAFDSTVLLDFLISTETCFLEYFVRYLKLLREDWHHFVQICTCFDLASEGGASVFVGPSKEKNSCLSVLHLQNVPNFPEPHTSLSLTSSLCKSVNQQGDNQAVKPNKSNSLIRTDKTSSLSCLQRLVDYDSSDSELESVGEECLADMKQTSVNNQGSYKIREAVCMDVDDKLKTQKPKLLPLGQKCLNMSSLFDCKMSPVSPASVEGMLIASMKCLEELQKAISRLQRRNLFPYNPRALLKLLTHIETLSKSTNPL</sequence>
<evidence type="ECO:0000259" key="1">
    <source>
        <dbReference type="Pfam" id="PF14694"/>
    </source>
</evidence>
<dbReference type="AlphaFoldDB" id="A0A8D0GVA3"/>
<protein>
    <recommendedName>
        <fullName evidence="5">Lines homolog 1</fullName>
    </recommendedName>
</protein>
<dbReference type="InterPro" id="IPR024875">
    <property type="entry name" value="Protein_Lines"/>
</dbReference>
<dbReference type="InterPro" id="IPR029415">
    <property type="entry name" value="Lines_C"/>
</dbReference>
<feature type="domain" description="Protein Lines C-terminal" evidence="2">
    <location>
        <begin position="271"/>
        <end position="305"/>
    </location>
</feature>
<reference evidence="3" key="2">
    <citation type="submission" date="2025-09" db="UniProtKB">
        <authorList>
            <consortium name="Ensembl"/>
        </authorList>
    </citation>
    <scope>IDENTIFICATION</scope>
</reference>
<feature type="domain" description="Protein Lines N-terminal" evidence="1">
    <location>
        <begin position="1"/>
        <end position="99"/>
    </location>
</feature>
<organism evidence="3 4">
    <name type="scientific">Sphenodon punctatus</name>
    <name type="common">Tuatara</name>
    <name type="synonym">Hatteria punctata</name>
    <dbReference type="NCBI Taxonomy" id="8508"/>
    <lineage>
        <taxon>Eukaryota</taxon>
        <taxon>Metazoa</taxon>
        <taxon>Chordata</taxon>
        <taxon>Craniata</taxon>
        <taxon>Vertebrata</taxon>
        <taxon>Euteleostomi</taxon>
        <taxon>Lepidosauria</taxon>
        <taxon>Sphenodontia</taxon>
        <taxon>Sphenodontidae</taxon>
        <taxon>Sphenodon</taxon>
    </lineage>
</organism>
<dbReference type="PANTHER" id="PTHR16057:SF1">
    <property type="entry name" value="PROTEIN LINES HOMOLOG 1"/>
    <property type="match status" value="1"/>
</dbReference>
<evidence type="ECO:0008006" key="5">
    <source>
        <dbReference type="Google" id="ProtNLM"/>
    </source>
</evidence>
<keyword evidence="4" id="KW-1185">Reference proteome</keyword>
<name>A0A8D0GVA3_SPHPU</name>
<evidence type="ECO:0000313" key="4">
    <source>
        <dbReference type="Proteomes" id="UP000694392"/>
    </source>
</evidence>
<dbReference type="Pfam" id="PF14695">
    <property type="entry name" value="LINES_C"/>
    <property type="match status" value="1"/>
</dbReference>
<evidence type="ECO:0000313" key="3">
    <source>
        <dbReference type="Ensembl" id="ENSSPUP00000014413.1"/>
    </source>
</evidence>
<evidence type="ECO:0000259" key="2">
    <source>
        <dbReference type="Pfam" id="PF14695"/>
    </source>
</evidence>